<reference evidence="2 3" key="1">
    <citation type="journal article" date="2015" name="Nature">
        <title>rRNA introns, odd ribosomes, and small enigmatic genomes across a large radiation of phyla.</title>
        <authorList>
            <person name="Brown C.T."/>
            <person name="Hug L.A."/>
            <person name="Thomas B.C."/>
            <person name="Sharon I."/>
            <person name="Castelle C.J."/>
            <person name="Singh A."/>
            <person name="Wilkins M.J."/>
            <person name="Williams K.H."/>
            <person name="Banfield J.F."/>
        </authorList>
    </citation>
    <scope>NUCLEOTIDE SEQUENCE [LARGE SCALE GENOMIC DNA]</scope>
</reference>
<gene>
    <name evidence="2" type="ORF">UX39_C0010G0014</name>
</gene>
<protein>
    <submittedName>
        <fullName evidence="2">Uncharacterized protein</fullName>
    </submittedName>
</protein>
<evidence type="ECO:0000313" key="3">
    <source>
        <dbReference type="Proteomes" id="UP000034175"/>
    </source>
</evidence>
<dbReference type="AlphaFoldDB" id="A0A0G1P111"/>
<name>A0A0G1P111_9BACT</name>
<comment type="caution">
    <text evidence="2">The sequence shown here is derived from an EMBL/GenBank/DDBJ whole genome shotgun (WGS) entry which is preliminary data.</text>
</comment>
<organism evidence="2 3">
    <name type="scientific">Candidatus Magasanikbacteria bacterium GW2011_GWA2_46_17</name>
    <dbReference type="NCBI Taxonomy" id="1619042"/>
    <lineage>
        <taxon>Bacteria</taxon>
        <taxon>Candidatus Magasanikiibacteriota</taxon>
    </lineage>
</organism>
<accession>A0A0G1P111</accession>
<proteinExistence type="predicted"/>
<keyword evidence="1" id="KW-1133">Transmembrane helix</keyword>
<dbReference type="EMBL" id="LCMA01000010">
    <property type="protein sequence ID" value="KKU26302.1"/>
    <property type="molecule type" value="Genomic_DNA"/>
</dbReference>
<dbReference type="Proteomes" id="UP000034175">
    <property type="component" value="Unassembled WGS sequence"/>
</dbReference>
<evidence type="ECO:0000313" key="2">
    <source>
        <dbReference type="EMBL" id="KKU26302.1"/>
    </source>
</evidence>
<keyword evidence="1" id="KW-0472">Membrane</keyword>
<feature type="transmembrane region" description="Helical" evidence="1">
    <location>
        <begin position="48"/>
        <end position="67"/>
    </location>
</feature>
<keyword evidence="1" id="KW-0812">Transmembrane</keyword>
<evidence type="ECO:0000256" key="1">
    <source>
        <dbReference type="SAM" id="Phobius"/>
    </source>
</evidence>
<sequence length="70" mass="7885">MLEMVCNILCVLLVVGFFFSVCVGAYYEIKRLDTGDQSLFQYGDCALRTALLMFYTLFLVGIVKCSVWGP</sequence>